<feature type="chain" id="PRO_5047098629" evidence="1">
    <location>
        <begin position="20"/>
        <end position="269"/>
    </location>
</feature>
<evidence type="ECO:0000313" key="3">
    <source>
        <dbReference type="EMBL" id="MDF5689594.1"/>
    </source>
</evidence>
<protein>
    <submittedName>
        <fullName evidence="3">T9SS type A sorting domain-containing protein</fullName>
    </submittedName>
</protein>
<gene>
    <name evidence="3" type="ORF">PQG43_01825</name>
</gene>
<evidence type="ECO:0000259" key="2">
    <source>
        <dbReference type="Pfam" id="PF18962"/>
    </source>
</evidence>
<dbReference type="InterPro" id="IPR026444">
    <property type="entry name" value="Secre_tail"/>
</dbReference>
<feature type="domain" description="Secretion system C-terminal sorting" evidence="2">
    <location>
        <begin position="193"/>
        <end position="262"/>
    </location>
</feature>
<organism evidence="3 4">
    <name type="scientific">Aquirufa aurantiipilula</name>
    <dbReference type="NCBI Taxonomy" id="2696561"/>
    <lineage>
        <taxon>Bacteria</taxon>
        <taxon>Pseudomonadati</taxon>
        <taxon>Bacteroidota</taxon>
        <taxon>Cytophagia</taxon>
        <taxon>Cytophagales</taxon>
        <taxon>Flectobacillaceae</taxon>
        <taxon>Aquirufa</taxon>
    </lineage>
</organism>
<keyword evidence="1" id="KW-0732">Signal</keyword>
<sequence>MKTFILSALLGTMGTLAMAQDAPKSESTIKIVVDENGKQKVIERTFANPELAEAGMKQLNDSLNKEMGKSDGKTKIITMDIRKRGGNRMQMDAMGPMPQLDKQRMARVEKRMMKKFKNQMDDKQVRIFRHGPEDMEIHVEDLPGGKNFKFDFDENGPDFRGLRRLQEEGFPMGGQNLAWGQASSTIKGLFANPNHPFNGKLNIRFHAPEKGNVAITVRDVNGKEVASETVKDFQGRYLGQVDLKKAATGVYFVQVTQGNDGAVIRVKID</sequence>
<evidence type="ECO:0000313" key="4">
    <source>
        <dbReference type="Proteomes" id="UP001321344"/>
    </source>
</evidence>
<evidence type="ECO:0000256" key="1">
    <source>
        <dbReference type="SAM" id="SignalP"/>
    </source>
</evidence>
<reference evidence="3 4" key="1">
    <citation type="submission" date="2023-03" db="EMBL/GenBank/DDBJ databases">
        <title>Genome sequencing of Aquirufa.</title>
        <authorList>
            <person name="Pitt A."/>
            <person name="Hahn M.W."/>
        </authorList>
    </citation>
    <scope>NUCLEOTIDE SEQUENCE [LARGE SCALE GENOMIC DNA]</scope>
    <source>
        <strain evidence="3 4">WAEICH-18A</strain>
    </source>
</reference>
<dbReference type="Pfam" id="PF18962">
    <property type="entry name" value="Por_Secre_tail"/>
    <property type="match status" value="1"/>
</dbReference>
<comment type="caution">
    <text evidence="3">The sequence shown here is derived from an EMBL/GenBank/DDBJ whole genome shotgun (WGS) entry which is preliminary data.</text>
</comment>
<dbReference type="EMBL" id="JARJOW010000001">
    <property type="protein sequence ID" value="MDF5689594.1"/>
    <property type="molecule type" value="Genomic_DNA"/>
</dbReference>
<proteinExistence type="predicted"/>
<keyword evidence="4" id="KW-1185">Reference proteome</keyword>
<dbReference type="Proteomes" id="UP001321344">
    <property type="component" value="Unassembled WGS sequence"/>
</dbReference>
<accession>A0ABT6BI60</accession>
<name>A0ABT6BI60_9BACT</name>
<feature type="signal peptide" evidence="1">
    <location>
        <begin position="1"/>
        <end position="19"/>
    </location>
</feature>
<dbReference type="NCBIfam" id="TIGR04183">
    <property type="entry name" value="Por_Secre_tail"/>
    <property type="match status" value="1"/>
</dbReference>
<dbReference type="RefSeq" id="WP_223143081.1">
    <property type="nucleotide sequence ID" value="NZ_CBCSDE010000004.1"/>
</dbReference>